<gene>
    <name evidence="2" type="ORF">EVAR_81169_1</name>
</gene>
<dbReference type="AlphaFoldDB" id="A0A4C1ULR3"/>
<dbReference type="EMBL" id="BGZK01000185">
    <property type="protein sequence ID" value="GBP26804.1"/>
    <property type="molecule type" value="Genomic_DNA"/>
</dbReference>
<protein>
    <submittedName>
        <fullName evidence="2">Uncharacterized protein</fullName>
    </submittedName>
</protein>
<feature type="compositionally biased region" description="Basic residues" evidence="1">
    <location>
        <begin position="78"/>
        <end position="88"/>
    </location>
</feature>
<dbReference type="Proteomes" id="UP000299102">
    <property type="component" value="Unassembled WGS sequence"/>
</dbReference>
<proteinExistence type="predicted"/>
<accession>A0A4C1ULR3</accession>
<feature type="region of interest" description="Disordered" evidence="1">
    <location>
        <begin position="62"/>
        <end position="88"/>
    </location>
</feature>
<evidence type="ECO:0000313" key="3">
    <source>
        <dbReference type="Proteomes" id="UP000299102"/>
    </source>
</evidence>
<organism evidence="2 3">
    <name type="scientific">Eumeta variegata</name>
    <name type="common">Bagworm moth</name>
    <name type="synonym">Eumeta japonica</name>
    <dbReference type="NCBI Taxonomy" id="151549"/>
    <lineage>
        <taxon>Eukaryota</taxon>
        <taxon>Metazoa</taxon>
        <taxon>Ecdysozoa</taxon>
        <taxon>Arthropoda</taxon>
        <taxon>Hexapoda</taxon>
        <taxon>Insecta</taxon>
        <taxon>Pterygota</taxon>
        <taxon>Neoptera</taxon>
        <taxon>Endopterygota</taxon>
        <taxon>Lepidoptera</taxon>
        <taxon>Glossata</taxon>
        <taxon>Ditrysia</taxon>
        <taxon>Tineoidea</taxon>
        <taxon>Psychidae</taxon>
        <taxon>Oiketicinae</taxon>
        <taxon>Eumeta</taxon>
    </lineage>
</organism>
<evidence type="ECO:0000256" key="1">
    <source>
        <dbReference type="SAM" id="MobiDB-lite"/>
    </source>
</evidence>
<comment type="caution">
    <text evidence="2">The sequence shown here is derived from an EMBL/GenBank/DDBJ whole genome shotgun (WGS) entry which is preliminary data.</text>
</comment>
<keyword evidence="3" id="KW-1185">Reference proteome</keyword>
<sequence>MQLDGNYIKKSYVSTYNKLNRDLLPTYKQHEKDKFKISPFVCFLGRPIDLGLDFISRRRAGHTNTADGERPPADRGFKKTLQKGTQRR</sequence>
<feature type="compositionally biased region" description="Basic and acidic residues" evidence="1">
    <location>
        <begin position="67"/>
        <end position="77"/>
    </location>
</feature>
<reference evidence="2 3" key="1">
    <citation type="journal article" date="2019" name="Commun. Biol.">
        <title>The bagworm genome reveals a unique fibroin gene that provides high tensile strength.</title>
        <authorList>
            <person name="Kono N."/>
            <person name="Nakamura H."/>
            <person name="Ohtoshi R."/>
            <person name="Tomita M."/>
            <person name="Numata K."/>
            <person name="Arakawa K."/>
        </authorList>
    </citation>
    <scope>NUCLEOTIDE SEQUENCE [LARGE SCALE GENOMIC DNA]</scope>
</reference>
<evidence type="ECO:0000313" key="2">
    <source>
        <dbReference type="EMBL" id="GBP26804.1"/>
    </source>
</evidence>
<name>A0A4C1ULR3_EUMVA</name>